<keyword evidence="3 5" id="KW-0067">ATP-binding</keyword>
<dbReference type="PIRSF" id="PIRSF017901">
    <property type="entry name" value="GCL"/>
    <property type="match status" value="1"/>
</dbReference>
<dbReference type="GO" id="GO:0006750">
    <property type="term" value="P:glutathione biosynthetic process"/>
    <property type="evidence" value="ECO:0007669"/>
    <property type="project" value="UniProtKB-UniRule"/>
</dbReference>
<comment type="caution">
    <text evidence="7">The sequence shown here is derived from an EMBL/GenBank/DDBJ whole genome shotgun (WGS) entry which is preliminary data.</text>
</comment>
<dbReference type="EMBL" id="BOPF01000004">
    <property type="protein sequence ID" value="GIJ44487.1"/>
    <property type="molecule type" value="Genomic_DNA"/>
</dbReference>
<dbReference type="Pfam" id="PF04107">
    <property type="entry name" value="GCS2"/>
    <property type="match status" value="1"/>
</dbReference>
<comment type="catalytic activity">
    <reaction evidence="4 5 6">
        <text>L-cysteine + L-glutamate + ATP = gamma-L-glutamyl-L-cysteine + ADP + phosphate + H(+)</text>
        <dbReference type="Rhea" id="RHEA:13285"/>
        <dbReference type="ChEBI" id="CHEBI:15378"/>
        <dbReference type="ChEBI" id="CHEBI:29985"/>
        <dbReference type="ChEBI" id="CHEBI:30616"/>
        <dbReference type="ChEBI" id="CHEBI:35235"/>
        <dbReference type="ChEBI" id="CHEBI:43474"/>
        <dbReference type="ChEBI" id="CHEBI:58173"/>
        <dbReference type="ChEBI" id="CHEBI:456216"/>
        <dbReference type="EC" id="6.3.2.2"/>
    </reaction>
</comment>
<protein>
    <recommendedName>
        <fullName evidence="5">Glutamate--cysteine ligase EgtA</fullName>
        <ecNumber evidence="5">6.3.2.2</ecNumber>
    </recommendedName>
    <alternativeName>
        <fullName evidence="5">Gamma-glutamylcysteine synthase</fullName>
        <shortName evidence="5">GCS</shortName>
        <shortName evidence="5">Gamma-ECS</shortName>
    </alternativeName>
</protein>
<evidence type="ECO:0000256" key="4">
    <source>
        <dbReference type="ARBA" id="ARBA00048819"/>
    </source>
</evidence>
<comment type="similarity">
    <text evidence="5 6">Belongs to the glutamate--cysteine ligase type 2 family. EgtA subfamily.</text>
</comment>
<evidence type="ECO:0000256" key="1">
    <source>
        <dbReference type="ARBA" id="ARBA00022598"/>
    </source>
</evidence>
<evidence type="ECO:0000313" key="7">
    <source>
        <dbReference type="EMBL" id="GIJ44487.1"/>
    </source>
</evidence>
<dbReference type="PANTHER" id="PTHR34378">
    <property type="entry name" value="GLUTAMATE--CYSTEINE LIGASE, CHLOROPLASTIC"/>
    <property type="match status" value="1"/>
</dbReference>
<dbReference type="PANTHER" id="PTHR34378:SF1">
    <property type="entry name" value="GLUTAMATE--CYSTEINE LIGASE, CHLOROPLASTIC"/>
    <property type="match status" value="1"/>
</dbReference>
<name>A0A8J4DPJ1_9ACTN</name>
<dbReference type="InterPro" id="IPR014746">
    <property type="entry name" value="Gln_synth/guanido_kin_cat_dom"/>
</dbReference>
<keyword evidence="1 5" id="KW-0436">Ligase</keyword>
<accession>A0A8J4DPJ1</accession>
<organism evidence="7 8">
    <name type="scientific">Virgisporangium aliadipatigenens</name>
    <dbReference type="NCBI Taxonomy" id="741659"/>
    <lineage>
        <taxon>Bacteria</taxon>
        <taxon>Bacillati</taxon>
        <taxon>Actinomycetota</taxon>
        <taxon>Actinomycetes</taxon>
        <taxon>Micromonosporales</taxon>
        <taxon>Micromonosporaceae</taxon>
        <taxon>Virgisporangium</taxon>
    </lineage>
</organism>
<dbReference type="InterPro" id="IPR017809">
    <property type="entry name" value="EgtA_Actinobacteria"/>
</dbReference>
<dbReference type="InterPro" id="IPR035434">
    <property type="entry name" value="GCL_bact_plant"/>
</dbReference>
<comment type="pathway">
    <text evidence="5">Amino-acid biosynthesis; ergothioneine biosynthesis.</text>
</comment>
<sequence length="385" mass="41503">MCFKTGPPVHTGVELEWTLHHTDDPTRPISAEHLRTALGPYAPPTLAPDGGRRLPAGGTVTVEPGGQVEISTPPFRSLAVLHRDTGADVAALTSRLADHGLTLGTTGIDPHRTATRVLETPRYAAMERAYDRRGPHGRQKMCSTAGLQVCVDAGEVADVHSRWRLLHAAGPPLLAAFANARRHAGRDTGHASARMATWWEIDPSRTAPVWTPERDGNDPTDDWIAYALDAEVMCVRRSDGCWDAPAGVTFAGWIDGALPDPPTVGDLEYHLSTLFPPVRPRGYLEVRYLDAQPGDEWIAPAAVLAALLADPDTVDEATDICAPTADRWAAATRCGLRDPAVARTARRLLDLACARLPTTDLPAETRSQVTDIVHRRLATAEGAAR</sequence>
<evidence type="ECO:0000256" key="5">
    <source>
        <dbReference type="HAMAP-Rule" id="MF_02034"/>
    </source>
</evidence>
<evidence type="ECO:0000256" key="6">
    <source>
        <dbReference type="PIRNR" id="PIRNR017901"/>
    </source>
</evidence>
<dbReference type="HAMAP" id="MF_02034">
    <property type="entry name" value="EgtA"/>
    <property type="match status" value="1"/>
</dbReference>
<reference evidence="7" key="1">
    <citation type="submission" date="2021-01" db="EMBL/GenBank/DDBJ databases">
        <title>Whole genome shotgun sequence of Virgisporangium aliadipatigenens NBRC 105644.</title>
        <authorList>
            <person name="Komaki H."/>
            <person name="Tamura T."/>
        </authorList>
    </citation>
    <scope>NUCLEOTIDE SEQUENCE</scope>
    <source>
        <strain evidence="7">NBRC 105644</strain>
    </source>
</reference>
<proteinExistence type="inferred from homology"/>
<dbReference type="GO" id="GO:0052699">
    <property type="term" value="P:ergothioneine biosynthetic process"/>
    <property type="evidence" value="ECO:0007669"/>
    <property type="project" value="UniProtKB-UniRule"/>
</dbReference>
<evidence type="ECO:0000256" key="2">
    <source>
        <dbReference type="ARBA" id="ARBA00022741"/>
    </source>
</evidence>
<dbReference type="Gene3D" id="3.30.590.20">
    <property type="match status" value="1"/>
</dbReference>
<dbReference type="GO" id="GO:0005524">
    <property type="term" value="F:ATP binding"/>
    <property type="evidence" value="ECO:0007669"/>
    <property type="project" value="UniProtKB-UniRule"/>
</dbReference>
<keyword evidence="2 5" id="KW-0547">Nucleotide-binding</keyword>
<dbReference type="GO" id="GO:0004357">
    <property type="term" value="F:glutamate-cysteine ligase activity"/>
    <property type="evidence" value="ECO:0007669"/>
    <property type="project" value="UniProtKB-UniRule"/>
</dbReference>
<dbReference type="EC" id="6.3.2.2" evidence="5"/>
<dbReference type="NCBIfam" id="TIGR03444">
    <property type="entry name" value="EgtA_Cys_ligase"/>
    <property type="match status" value="1"/>
</dbReference>
<keyword evidence="8" id="KW-1185">Reference proteome</keyword>
<dbReference type="Proteomes" id="UP000619260">
    <property type="component" value="Unassembled WGS sequence"/>
</dbReference>
<dbReference type="SUPFAM" id="SSF55931">
    <property type="entry name" value="Glutamine synthetase/guanido kinase"/>
    <property type="match status" value="1"/>
</dbReference>
<evidence type="ECO:0000256" key="3">
    <source>
        <dbReference type="ARBA" id="ARBA00022840"/>
    </source>
</evidence>
<dbReference type="AlphaFoldDB" id="A0A8J4DPJ1"/>
<gene>
    <name evidence="7" type="primary">gshA_1</name>
    <name evidence="5" type="synonym">egtA</name>
    <name evidence="7" type="ORF">Val02_13730</name>
</gene>
<dbReference type="UniPathway" id="UPA01014"/>
<comment type="function">
    <text evidence="5">Catalyzes the synthesis of gamma-glutamylcysteine (gamma-GC). This compound is used as substrate for the biosynthesis of the low-molecular thiol compound ergothioneine.</text>
</comment>
<evidence type="ECO:0000313" key="8">
    <source>
        <dbReference type="Proteomes" id="UP000619260"/>
    </source>
</evidence>
<dbReference type="InterPro" id="IPR006336">
    <property type="entry name" value="GCS2"/>
</dbReference>